<protein>
    <submittedName>
        <fullName evidence="2">Uncharacterized protein</fullName>
    </submittedName>
</protein>
<proteinExistence type="predicted"/>
<reference evidence="2" key="1">
    <citation type="journal article" date="2020" name="Fungal Divers.">
        <title>Resolving the Mortierellaceae phylogeny through synthesis of multi-gene phylogenetics and phylogenomics.</title>
        <authorList>
            <person name="Vandepol N."/>
            <person name="Liber J."/>
            <person name="Desiro A."/>
            <person name="Na H."/>
            <person name="Kennedy M."/>
            <person name="Barry K."/>
            <person name="Grigoriev I.V."/>
            <person name="Miller A.N."/>
            <person name="O'Donnell K."/>
            <person name="Stajich J.E."/>
            <person name="Bonito G."/>
        </authorList>
    </citation>
    <scope>NUCLEOTIDE SEQUENCE</scope>
    <source>
        <strain evidence="2">KOD948</strain>
    </source>
</reference>
<keyword evidence="3" id="KW-1185">Reference proteome</keyword>
<evidence type="ECO:0000313" key="3">
    <source>
        <dbReference type="Proteomes" id="UP000726737"/>
    </source>
</evidence>
<feature type="region of interest" description="Disordered" evidence="1">
    <location>
        <begin position="760"/>
        <end position="784"/>
    </location>
</feature>
<dbReference type="OrthoDB" id="2443909at2759"/>
<dbReference type="AlphaFoldDB" id="A0A9P6U356"/>
<accession>A0A9P6U356</accession>
<gene>
    <name evidence="2" type="ORF">BG011_004100</name>
</gene>
<evidence type="ECO:0000313" key="2">
    <source>
        <dbReference type="EMBL" id="KAG0257181.1"/>
    </source>
</evidence>
<dbReference type="EMBL" id="JAAAJA010000269">
    <property type="protein sequence ID" value="KAG0257181.1"/>
    <property type="molecule type" value="Genomic_DNA"/>
</dbReference>
<dbReference type="Proteomes" id="UP000726737">
    <property type="component" value="Unassembled WGS sequence"/>
</dbReference>
<feature type="compositionally biased region" description="Polar residues" evidence="1">
    <location>
        <begin position="82"/>
        <end position="103"/>
    </location>
</feature>
<feature type="region of interest" description="Disordered" evidence="1">
    <location>
        <begin position="296"/>
        <end position="357"/>
    </location>
</feature>
<feature type="region of interest" description="Disordered" evidence="1">
    <location>
        <begin position="75"/>
        <end position="190"/>
    </location>
</feature>
<feature type="compositionally biased region" description="Low complexity" evidence="1">
    <location>
        <begin position="305"/>
        <end position="327"/>
    </location>
</feature>
<evidence type="ECO:0000256" key="1">
    <source>
        <dbReference type="SAM" id="MobiDB-lite"/>
    </source>
</evidence>
<comment type="caution">
    <text evidence="2">The sequence shown here is derived from an EMBL/GenBank/DDBJ whole genome shotgun (WGS) entry which is preliminary data.</text>
</comment>
<feature type="compositionally biased region" description="Basic and acidic residues" evidence="1">
    <location>
        <begin position="157"/>
        <end position="172"/>
    </location>
</feature>
<name>A0A9P6U356_9FUNG</name>
<feature type="compositionally biased region" description="Polar residues" evidence="1">
    <location>
        <begin position="407"/>
        <end position="428"/>
    </location>
</feature>
<sequence>MASRRQPLPRIIDKRRTDSGTEYLISTTGEWVQSSTSRCIHPELVELYEWLHNSGFRAGTTHFASIAQPKVFTAKGARKRLQSPSSPTPNTLGNTTATSQSETPVEETSDEHAGSSGFEADKIDSGQEDVSILPKPKKPRLQKDPSYLEGLSQLSIDKADTTRNADSEDKAVADSLSKSPKASELFMNGPSVSTPIRTSIETLALKDTESHPIEKSKEKQEVMPFNRNTEQMIEVYFKEGLEFIAAFFYAVVLSPLTEPGTIEAAIHVLDRTLTLHGSEPFQHIWDVQKRRREFADGTSPFSKQSCTSTSESSSAGSGAGGMSTRSRGGNGGGMLSQSNGASSADIPDMVTAPVPTGRLPGWNSIRDLIKAELGLDLKEDSKQHIALQEYHIRLRLRGEDHHHEPSSGRTISKIEIQNSTSKVVSENESASDKSKGGEAAGGIREEQEIRDEVGRAIVGFLLRVLEQDAVLKDLSTTSFFCKDVLQLNSFSPTQAIRDTLDVVFQIVGLATSSAYLEPPTQFSASSPTTQKGPAPWPLNERCKLNATGSQILQLGQQLLLLLIRFVQSGSVLQGKGLEELVREVSSRLMKVNRDRKLPSSCSPASSTASSRTAAAASATTIPFLLERYNLDQIEVFLKMLIQGPCLLDPGTGSGAGVKLRHDDAQHHSQQTGDDINNDPFSADTYGIFKSQTGICMGSSSFVTVLVDHWFRTNTTARGAGAGGVNAQLNFRKVVEEYTQPSRVRTAIAPPTTSVTQHVTVSKGTNRRSGRNQVGPKGKSIGSEEDQELQLMSVEGALLTTNEDENLERWNAKDLEQVEWTVMMVEVLVWSWIESRGIRRDELIGTGLEYVLFPEESSQKEHHNSGWLEMKELLDTIGGTLKTRWDYLESVVEIAVMIEDLCLR</sequence>
<feature type="region of interest" description="Disordered" evidence="1">
    <location>
        <begin position="400"/>
        <end position="446"/>
    </location>
</feature>
<organism evidence="2 3">
    <name type="scientific">Mortierella polycephala</name>
    <dbReference type="NCBI Taxonomy" id="41804"/>
    <lineage>
        <taxon>Eukaryota</taxon>
        <taxon>Fungi</taxon>
        <taxon>Fungi incertae sedis</taxon>
        <taxon>Mucoromycota</taxon>
        <taxon>Mortierellomycotina</taxon>
        <taxon>Mortierellomycetes</taxon>
        <taxon>Mortierellales</taxon>
        <taxon>Mortierellaceae</taxon>
        <taxon>Mortierella</taxon>
    </lineage>
</organism>